<dbReference type="FunFam" id="1.10.12.10:FF:000001">
    <property type="entry name" value="Probable enoyl-CoA hydratase, mitochondrial"/>
    <property type="match status" value="1"/>
</dbReference>
<organism evidence="4 5">
    <name type="scientific">Neoroseomonas lacus</name>
    <dbReference type="NCBI Taxonomy" id="287609"/>
    <lineage>
        <taxon>Bacteria</taxon>
        <taxon>Pseudomonadati</taxon>
        <taxon>Pseudomonadota</taxon>
        <taxon>Alphaproteobacteria</taxon>
        <taxon>Acetobacterales</taxon>
        <taxon>Acetobacteraceae</taxon>
        <taxon>Neoroseomonas</taxon>
    </lineage>
</organism>
<dbReference type="Gene3D" id="3.90.226.10">
    <property type="entry name" value="2-enoyl-CoA Hydratase, Chain A, domain 1"/>
    <property type="match status" value="1"/>
</dbReference>
<gene>
    <name evidence="4" type="ORF">GCM10011320_46420</name>
</gene>
<comment type="similarity">
    <text evidence="1 3">Belongs to the enoyl-CoA hydratase/isomerase family.</text>
</comment>
<dbReference type="PANTHER" id="PTHR11941:SF54">
    <property type="entry name" value="ENOYL-COA HYDRATASE, MITOCHONDRIAL"/>
    <property type="match status" value="1"/>
</dbReference>
<dbReference type="InterPro" id="IPR014748">
    <property type="entry name" value="Enoyl-CoA_hydra_C"/>
</dbReference>
<comment type="caution">
    <text evidence="4">The sequence shown here is derived from an EMBL/GenBank/DDBJ whole genome shotgun (WGS) entry which is preliminary data.</text>
</comment>
<dbReference type="EMBL" id="BMKW01000012">
    <property type="protein sequence ID" value="GGJ33456.1"/>
    <property type="molecule type" value="Genomic_DNA"/>
</dbReference>
<dbReference type="Proteomes" id="UP000661507">
    <property type="component" value="Unassembled WGS sequence"/>
</dbReference>
<keyword evidence="2" id="KW-0456">Lyase</keyword>
<name>A0A917NX27_9PROT</name>
<dbReference type="GO" id="GO:0016836">
    <property type="term" value="F:hydro-lyase activity"/>
    <property type="evidence" value="ECO:0007669"/>
    <property type="project" value="UniProtKB-ARBA"/>
</dbReference>
<dbReference type="CDD" id="cd06558">
    <property type="entry name" value="crotonase-like"/>
    <property type="match status" value="1"/>
</dbReference>
<evidence type="ECO:0000313" key="4">
    <source>
        <dbReference type="EMBL" id="GGJ33456.1"/>
    </source>
</evidence>
<evidence type="ECO:0000256" key="1">
    <source>
        <dbReference type="ARBA" id="ARBA00005254"/>
    </source>
</evidence>
<reference evidence="4" key="1">
    <citation type="journal article" date="2014" name="Int. J. Syst. Evol. Microbiol.">
        <title>Complete genome sequence of Corynebacterium casei LMG S-19264T (=DSM 44701T), isolated from a smear-ripened cheese.</title>
        <authorList>
            <consortium name="US DOE Joint Genome Institute (JGI-PGF)"/>
            <person name="Walter F."/>
            <person name="Albersmeier A."/>
            <person name="Kalinowski J."/>
            <person name="Ruckert C."/>
        </authorList>
    </citation>
    <scope>NUCLEOTIDE SEQUENCE</scope>
    <source>
        <strain evidence="4">CGMCC 1.3617</strain>
    </source>
</reference>
<sequence length="263" mass="28445">MSTRPGLEDLTVFRIEVAEGVATVFMDRAPVNAQNGVFREEVMRVFDVLHDSDEVRAIVLTGAGKTFSAGADLRDRPDVTKRGAYPRHSRAVRGGFDCVMECAKPVIAAVNGAAIGAGCVLALVCDVVLVAEDAFMAMTEVDVGLAGGVKHVLRHFGQSDARMFLMTARRLHGPDLYRMNVASGCYPKAELLPAAQAMAREIAGKVPLAVEAAKRAFTLNEYMPLHEGYVYEQTQTAALAKTEDTKEALAAFAEKRKPVFKGR</sequence>
<protein>
    <submittedName>
        <fullName evidence="4">Enoyl-CoA hydratase</fullName>
    </submittedName>
</protein>
<dbReference type="PANTHER" id="PTHR11941">
    <property type="entry name" value="ENOYL-COA HYDRATASE-RELATED"/>
    <property type="match status" value="1"/>
</dbReference>
<dbReference type="Gene3D" id="1.10.12.10">
    <property type="entry name" value="Lyase 2-enoyl-coa Hydratase, Chain A, domain 2"/>
    <property type="match status" value="1"/>
</dbReference>
<evidence type="ECO:0000256" key="2">
    <source>
        <dbReference type="ARBA" id="ARBA00023239"/>
    </source>
</evidence>
<evidence type="ECO:0000313" key="5">
    <source>
        <dbReference type="Proteomes" id="UP000661507"/>
    </source>
</evidence>
<reference evidence="4" key="2">
    <citation type="submission" date="2020-09" db="EMBL/GenBank/DDBJ databases">
        <authorList>
            <person name="Sun Q."/>
            <person name="Zhou Y."/>
        </authorList>
    </citation>
    <scope>NUCLEOTIDE SEQUENCE</scope>
    <source>
        <strain evidence="4">CGMCC 1.3617</strain>
    </source>
</reference>
<dbReference type="GO" id="GO:0006635">
    <property type="term" value="P:fatty acid beta-oxidation"/>
    <property type="evidence" value="ECO:0007669"/>
    <property type="project" value="TreeGrafter"/>
</dbReference>
<evidence type="ECO:0000256" key="3">
    <source>
        <dbReference type="RuleBase" id="RU003707"/>
    </source>
</evidence>
<keyword evidence="5" id="KW-1185">Reference proteome</keyword>
<dbReference type="PROSITE" id="PS00166">
    <property type="entry name" value="ENOYL_COA_HYDRATASE"/>
    <property type="match status" value="1"/>
</dbReference>
<accession>A0A917NX27</accession>
<dbReference type="RefSeq" id="WP_188971257.1">
    <property type="nucleotide sequence ID" value="NZ_BMKW01000012.1"/>
</dbReference>
<dbReference type="InterPro" id="IPR001753">
    <property type="entry name" value="Enoyl-CoA_hydra/iso"/>
</dbReference>
<dbReference type="InterPro" id="IPR029045">
    <property type="entry name" value="ClpP/crotonase-like_dom_sf"/>
</dbReference>
<dbReference type="Pfam" id="PF00378">
    <property type="entry name" value="ECH_1"/>
    <property type="match status" value="1"/>
</dbReference>
<proteinExistence type="inferred from homology"/>
<dbReference type="NCBIfam" id="NF005073">
    <property type="entry name" value="PRK06495.1"/>
    <property type="match status" value="1"/>
</dbReference>
<dbReference type="SUPFAM" id="SSF52096">
    <property type="entry name" value="ClpP/crotonase"/>
    <property type="match status" value="1"/>
</dbReference>
<dbReference type="AlphaFoldDB" id="A0A917NX27"/>
<dbReference type="InterPro" id="IPR018376">
    <property type="entry name" value="Enoyl-CoA_hyd/isom_CS"/>
</dbReference>